<keyword evidence="6" id="KW-0028">Amino-acid biosynthesis</keyword>
<accession>A0A927M0W9</accession>
<dbReference type="CDD" id="cd00712">
    <property type="entry name" value="AsnB"/>
    <property type="match status" value="1"/>
</dbReference>
<evidence type="ECO:0000313" key="12">
    <source>
        <dbReference type="EMBL" id="MBE1485554.1"/>
    </source>
</evidence>
<dbReference type="GO" id="GO:0005524">
    <property type="term" value="F:ATP binding"/>
    <property type="evidence" value="ECO:0007669"/>
    <property type="project" value="UniProtKB-KW"/>
</dbReference>
<dbReference type="GO" id="GO:0006529">
    <property type="term" value="P:asparagine biosynthetic process"/>
    <property type="evidence" value="ECO:0007669"/>
    <property type="project" value="UniProtKB-KW"/>
</dbReference>
<keyword evidence="7" id="KW-0315">Glutamine amidotransferase</keyword>
<comment type="catalytic activity">
    <reaction evidence="8">
        <text>L-aspartate + L-glutamine + ATP + H2O = L-asparagine + L-glutamate + AMP + diphosphate + H(+)</text>
        <dbReference type="Rhea" id="RHEA:12228"/>
        <dbReference type="ChEBI" id="CHEBI:15377"/>
        <dbReference type="ChEBI" id="CHEBI:15378"/>
        <dbReference type="ChEBI" id="CHEBI:29985"/>
        <dbReference type="ChEBI" id="CHEBI:29991"/>
        <dbReference type="ChEBI" id="CHEBI:30616"/>
        <dbReference type="ChEBI" id="CHEBI:33019"/>
        <dbReference type="ChEBI" id="CHEBI:58048"/>
        <dbReference type="ChEBI" id="CHEBI:58359"/>
        <dbReference type="ChEBI" id="CHEBI:456215"/>
        <dbReference type="EC" id="6.3.5.4"/>
    </reaction>
</comment>
<sequence>MEGPVALGFRRLAINDPAHGHQPWTTQDGTVTVVCNGEIFNHRKLRIDLKRQGHRLVTNCDTELLGPLYQEYGTELTEHLDGQFAFALYDARRARLLLARDPAGIVPLFYTTVGRMLLFASEIKALLCHPEVRREVDLCGLDQVFTLPGLVSPRTMFAGIHALRPGERLVAEEAGIHLERYRDLDFPLADQLRPVTDVDRELDQWAEPVSAALDTSVRLRSEADVPVGMYLSGGLDSSLIGALLGAARPERRWPSYSVTFPDRDFDEAPFQRMVAGKLGTDHLEVPVRDADFAEHLTGMVRHAESPVRESYNVCSMVLSAAVRDSGTRAVLSGEGADELFGGYGSYQLAAAGLSGARLGGLDARLEREARQRMWGLDLRYEQDQLPAAEFRRELYAEDLADAFEDFAVTSQRLVDPARLVGRHPVHQQAYLDFHLRMADHLLGDHGDRMALANGVELRLPFLSPEVIDLAVRIPPELAVANGQEKAVLRRVAAGLVPAEVSTRPKFGFRGPTSSQLLAAGTEWFAELLSPSVVRRQGYFNADTVDAMVRRQRAGAPSVHPHLDVDYLMLVATFAVFVEAFDLPCLG</sequence>
<dbReference type="InterPro" id="IPR001962">
    <property type="entry name" value="Asn_synthase"/>
</dbReference>
<dbReference type="Pfam" id="PF13537">
    <property type="entry name" value="GATase_7"/>
    <property type="match status" value="1"/>
</dbReference>
<dbReference type="PANTHER" id="PTHR43284">
    <property type="entry name" value="ASPARAGINE SYNTHETASE (GLUTAMINE-HYDROLYZING)"/>
    <property type="match status" value="1"/>
</dbReference>
<dbReference type="InterPro" id="IPR017932">
    <property type="entry name" value="GATase_2_dom"/>
</dbReference>
<comment type="caution">
    <text evidence="12">The sequence shown here is derived from an EMBL/GenBank/DDBJ whole genome shotgun (WGS) entry which is preliminary data.</text>
</comment>
<dbReference type="PANTHER" id="PTHR43284:SF1">
    <property type="entry name" value="ASPARAGINE SYNTHETASE"/>
    <property type="match status" value="1"/>
</dbReference>
<reference evidence="12" key="1">
    <citation type="submission" date="2020-10" db="EMBL/GenBank/DDBJ databases">
        <title>Sequencing the genomes of 1000 actinobacteria strains.</title>
        <authorList>
            <person name="Klenk H.-P."/>
        </authorList>
    </citation>
    <scope>NUCLEOTIDE SEQUENCE</scope>
    <source>
        <strain evidence="12">DSM 46832</strain>
    </source>
</reference>
<feature type="site" description="Important for beta-aspartyl-AMP intermediate formation" evidence="10">
    <location>
        <position position="334"/>
    </location>
</feature>
<keyword evidence="6" id="KW-0061">Asparagine biosynthesis</keyword>
<feature type="domain" description="Glutamine amidotransferase type-2" evidence="11">
    <location>
        <begin position="1"/>
        <end position="174"/>
    </location>
</feature>
<feature type="binding site" evidence="9">
    <location>
        <position position="258"/>
    </location>
    <ligand>
        <name>ATP</name>
        <dbReference type="ChEBI" id="CHEBI:30616"/>
    </ligand>
</feature>
<evidence type="ECO:0000256" key="2">
    <source>
        <dbReference type="ARBA" id="ARBA00005752"/>
    </source>
</evidence>
<evidence type="ECO:0000256" key="3">
    <source>
        <dbReference type="ARBA" id="ARBA00012737"/>
    </source>
</evidence>
<evidence type="ECO:0000256" key="10">
    <source>
        <dbReference type="PIRSR" id="PIRSR001589-3"/>
    </source>
</evidence>
<comment type="similarity">
    <text evidence="2">Belongs to the asparagine synthetase family.</text>
</comment>
<keyword evidence="4 9" id="KW-0547">Nucleotide-binding</keyword>
<organism evidence="12 13">
    <name type="scientific">Plantactinospora soyae</name>
    <dbReference type="NCBI Taxonomy" id="1544732"/>
    <lineage>
        <taxon>Bacteria</taxon>
        <taxon>Bacillati</taxon>
        <taxon>Actinomycetota</taxon>
        <taxon>Actinomycetes</taxon>
        <taxon>Micromonosporales</taxon>
        <taxon>Micromonosporaceae</taxon>
        <taxon>Plantactinospora</taxon>
    </lineage>
</organism>
<dbReference type="Gene3D" id="3.40.50.620">
    <property type="entry name" value="HUPs"/>
    <property type="match status" value="1"/>
</dbReference>
<evidence type="ECO:0000256" key="9">
    <source>
        <dbReference type="PIRSR" id="PIRSR001589-2"/>
    </source>
</evidence>
<evidence type="ECO:0000256" key="1">
    <source>
        <dbReference type="ARBA" id="ARBA00005187"/>
    </source>
</evidence>
<dbReference type="SUPFAM" id="SSF56235">
    <property type="entry name" value="N-terminal nucleophile aminohydrolases (Ntn hydrolases)"/>
    <property type="match status" value="1"/>
</dbReference>
<comment type="pathway">
    <text evidence="1">Amino-acid biosynthesis; L-asparagine biosynthesis; L-asparagine from L-aspartate (L-Gln route): step 1/1.</text>
</comment>
<dbReference type="NCBIfam" id="TIGR01536">
    <property type="entry name" value="asn_synth_AEB"/>
    <property type="match status" value="1"/>
</dbReference>
<dbReference type="CDD" id="cd01991">
    <property type="entry name" value="Asn_synthase_B_C"/>
    <property type="match status" value="1"/>
</dbReference>
<dbReference type="PROSITE" id="PS51278">
    <property type="entry name" value="GATASE_TYPE_2"/>
    <property type="match status" value="1"/>
</dbReference>
<dbReference type="GO" id="GO:0004066">
    <property type="term" value="F:asparagine synthase (glutamine-hydrolyzing) activity"/>
    <property type="evidence" value="ECO:0007669"/>
    <property type="project" value="UniProtKB-EC"/>
</dbReference>
<evidence type="ECO:0000256" key="7">
    <source>
        <dbReference type="ARBA" id="ARBA00022962"/>
    </source>
</evidence>
<dbReference type="GO" id="GO:0005829">
    <property type="term" value="C:cytosol"/>
    <property type="evidence" value="ECO:0007669"/>
    <property type="project" value="TreeGrafter"/>
</dbReference>
<dbReference type="Gene3D" id="3.60.20.10">
    <property type="entry name" value="Glutamine Phosphoribosylpyrophosphate, subunit 1, domain 1"/>
    <property type="match status" value="1"/>
</dbReference>
<keyword evidence="13" id="KW-1185">Reference proteome</keyword>
<feature type="binding site" evidence="9">
    <location>
        <position position="61"/>
    </location>
    <ligand>
        <name>L-glutamine</name>
        <dbReference type="ChEBI" id="CHEBI:58359"/>
    </ligand>
</feature>
<evidence type="ECO:0000256" key="8">
    <source>
        <dbReference type="ARBA" id="ARBA00048741"/>
    </source>
</evidence>
<evidence type="ECO:0000259" key="11">
    <source>
        <dbReference type="PROSITE" id="PS51278"/>
    </source>
</evidence>
<dbReference type="InterPro" id="IPR033738">
    <property type="entry name" value="AsnB_N"/>
</dbReference>
<keyword evidence="5 9" id="KW-0067">ATP-binding</keyword>
<name>A0A927M0W9_9ACTN</name>
<dbReference type="PIRSF" id="PIRSF001589">
    <property type="entry name" value="Asn_synthetase_glu-h"/>
    <property type="match status" value="1"/>
</dbReference>
<dbReference type="SUPFAM" id="SSF52402">
    <property type="entry name" value="Adenine nucleotide alpha hydrolases-like"/>
    <property type="match status" value="1"/>
</dbReference>
<dbReference type="AlphaFoldDB" id="A0A927M0W9"/>
<gene>
    <name evidence="12" type="ORF">H4W31_001192</name>
</gene>
<dbReference type="InterPro" id="IPR014729">
    <property type="entry name" value="Rossmann-like_a/b/a_fold"/>
</dbReference>
<dbReference type="InterPro" id="IPR051786">
    <property type="entry name" value="ASN_synthetase/amidase"/>
</dbReference>
<dbReference type="InterPro" id="IPR029055">
    <property type="entry name" value="Ntn_hydrolases_N"/>
</dbReference>
<evidence type="ECO:0000256" key="4">
    <source>
        <dbReference type="ARBA" id="ARBA00022741"/>
    </source>
</evidence>
<feature type="binding site" evidence="9">
    <location>
        <begin position="332"/>
        <end position="333"/>
    </location>
    <ligand>
        <name>ATP</name>
        <dbReference type="ChEBI" id="CHEBI:30616"/>
    </ligand>
</feature>
<evidence type="ECO:0000313" key="13">
    <source>
        <dbReference type="Proteomes" id="UP000649753"/>
    </source>
</evidence>
<protein>
    <recommendedName>
        <fullName evidence="3">asparagine synthase (glutamine-hydrolyzing)</fullName>
        <ecNumber evidence="3">6.3.5.4</ecNumber>
    </recommendedName>
</protein>
<evidence type="ECO:0000256" key="6">
    <source>
        <dbReference type="ARBA" id="ARBA00022888"/>
    </source>
</evidence>
<dbReference type="InterPro" id="IPR006426">
    <property type="entry name" value="Asn_synth_AEB"/>
</dbReference>
<dbReference type="EMBL" id="JADBEB010000001">
    <property type="protein sequence ID" value="MBE1485554.1"/>
    <property type="molecule type" value="Genomic_DNA"/>
</dbReference>
<evidence type="ECO:0000256" key="5">
    <source>
        <dbReference type="ARBA" id="ARBA00022840"/>
    </source>
</evidence>
<dbReference type="Proteomes" id="UP000649753">
    <property type="component" value="Unassembled WGS sequence"/>
</dbReference>
<dbReference type="Pfam" id="PF00733">
    <property type="entry name" value="Asn_synthase"/>
    <property type="match status" value="1"/>
</dbReference>
<proteinExistence type="inferred from homology"/>
<dbReference type="EC" id="6.3.5.4" evidence="3"/>
<keyword evidence="12" id="KW-0436">Ligase</keyword>